<dbReference type="GO" id="GO:0016787">
    <property type="term" value="F:hydrolase activity"/>
    <property type="evidence" value="ECO:0007669"/>
    <property type="project" value="UniProtKB-KW"/>
</dbReference>
<dbReference type="Gene3D" id="3.40.50.1820">
    <property type="entry name" value="alpha/beta hydrolase"/>
    <property type="match status" value="1"/>
</dbReference>
<keyword evidence="2" id="KW-0472">Membrane</keyword>
<dbReference type="InterPro" id="IPR013094">
    <property type="entry name" value="AB_hydrolase_3"/>
</dbReference>
<evidence type="ECO:0000313" key="4">
    <source>
        <dbReference type="EMBL" id="RDW58133.1"/>
    </source>
</evidence>
<evidence type="ECO:0000256" key="1">
    <source>
        <dbReference type="ARBA" id="ARBA00022801"/>
    </source>
</evidence>
<dbReference type="AlphaFoldDB" id="A0A3D8Q8H3"/>
<dbReference type="SUPFAM" id="SSF53474">
    <property type="entry name" value="alpha/beta-Hydrolases"/>
    <property type="match status" value="1"/>
</dbReference>
<dbReference type="InterPro" id="IPR050300">
    <property type="entry name" value="GDXG_lipolytic_enzyme"/>
</dbReference>
<dbReference type="PANTHER" id="PTHR48081">
    <property type="entry name" value="AB HYDROLASE SUPERFAMILY PROTEIN C4A8.06C"/>
    <property type="match status" value="1"/>
</dbReference>
<dbReference type="OrthoDB" id="408631at2759"/>
<gene>
    <name evidence="4" type="ORF">BP6252_13544</name>
</gene>
<feature type="domain" description="Alpha/beta hydrolase fold-3" evidence="3">
    <location>
        <begin position="124"/>
        <end position="327"/>
    </location>
</feature>
<dbReference type="STRING" id="1849047.A0A3D8Q8H3"/>
<keyword evidence="5" id="KW-1185">Reference proteome</keyword>
<dbReference type="Pfam" id="PF07859">
    <property type="entry name" value="Abhydrolase_3"/>
    <property type="match status" value="1"/>
</dbReference>
<evidence type="ECO:0000256" key="2">
    <source>
        <dbReference type="SAM" id="Phobius"/>
    </source>
</evidence>
<comment type="caution">
    <text evidence="4">The sequence shown here is derived from an EMBL/GenBank/DDBJ whole genome shotgun (WGS) entry which is preliminary data.</text>
</comment>
<feature type="transmembrane region" description="Helical" evidence="2">
    <location>
        <begin position="49"/>
        <end position="68"/>
    </location>
</feature>
<proteinExistence type="predicted"/>
<reference evidence="4 5" key="1">
    <citation type="journal article" date="2018" name="IMA Fungus">
        <title>IMA Genome-F 9: Draft genome sequence of Annulohypoxylon stygium, Aspergillus mulundensis, Berkeleyomyces basicola (syn. Thielaviopsis basicola), Ceratocystis smalleyi, two Cercospora beticola strains, Coleophoma cylindrospora, Fusarium fracticaudum, Phialophora cf. hyalina, and Morchella septimelata.</title>
        <authorList>
            <person name="Wingfield B.D."/>
            <person name="Bills G.F."/>
            <person name="Dong Y."/>
            <person name="Huang W."/>
            <person name="Nel W.J."/>
            <person name="Swalarsk-Parry B.S."/>
            <person name="Vaghefi N."/>
            <person name="Wilken P.M."/>
            <person name="An Z."/>
            <person name="de Beer Z.W."/>
            <person name="De Vos L."/>
            <person name="Chen L."/>
            <person name="Duong T.A."/>
            <person name="Gao Y."/>
            <person name="Hammerbacher A."/>
            <person name="Kikkert J.R."/>
            <person name="Li Y."/>
            <person name="Li H."/>
            <person name="Li K."/>
            <person name="Li Q."/>
            <person name="Liu X."/>
            <person name="Ma X."/>
            <person name="Naidoo K."/>
            <person name="Pethybridge S.J."/>
            <person name="Sun J."/>
            <person name="Steenkamp E.T."/>
            <person name="van der Nest M.A."/>
            <person name="van Wyk S."/>
            <person name="Wingfield M.J."/>
            <person name="Xiong C."/>
            <person name="Yue Q."/>
            <person name="Zhang X."/>
        </authorList>
    </citation>
    <scope>NUCLEOTIDE SEQUENCE [LARGE SCALE GENOMIC DNA]</scope>
    <source>
        <strain evidence="4 5">BP6252</strain>
    </source>
</reference>
<evidence type="ECO:0000313" key="5">
    <source>
        <dbReference type="Proteomes" id="UP000256645"/>
    </source>
</evidence>
<organism evidence="4 5">
    <name type="scientific">Coleophoma cylindrospora</name>
    <dbReference type="NCBI Taxonomy" id="1849047"/>
    <lineage>
        <taxon>Eukaryota</taxon>
        <taxon>Fungi</taxon>
        <taxon>Dikarya</taxon>
        <taxon>Ascomycota</taxon>
        <taxon>Pezizomycotina</taxon>
        <taxon>Leotiomycetes</taxon>
        <taxon>Helotiales</taxon>
        <taxon>Dermateaceae</taxon>
        <taxon>Coleophoma</taxon>
    </lineage>
</organism>
<name>A0A3D8Q8H3_9HELO</name>
<protein>
    <recommendedName>
        <fullName evidence="3">Alpha/beta hydrolase fold-3 domain-containing protein</fullName>
    </recommendedName>
</protein>
<dbReference type="InterPro" id="IPR029058">
    <property type="entry name" value="AB_hydrolase_fold"/>
</dbReference>
<dbReference type="Proteomes" id="UP000256645">
    <property type="component" value="Unassembled WGS sequence"/>
</dbReference>
<keyword evidence="2" id="KW-1133">Transmembrane helix</keyword>
<dbReference type="PANTHER" id="PTHR48081:SF8">
    <property type="entry name" value="ALPHA_BETA HYDROLASE FOLD-3 DOMAIN-CONTAINING PROTEIN-RELATED"/>
    <property type="match status" value="1"/>
</dbReference>
<keyword evidence="2" id="KW-0812">Transmembrane</keyword>
<evidence type="ECO:0000259" key="3">
    <source>
        <dbReference type="Pfam" id="PF07859"/>
    </source>
</evidence>
<accession>A0A3D8Q8H3</accession>
<keyword evidence="1" id="KW-0378">Hydrolase</keyword>
<dbReference type="EMBL" id="PDLM01000018">
    <property type="protein sequence ID" value="RDW58133.1"/>
    <property type="molecule type" value="Genomic_DNA"/>
</dbReference>
<sequence>MASHPKEPPAYMAAFPPLDDNLKTAKGSSKPSKLPERLTTQRNSLFQRSYYFVFLLLLKGVFSTIIFLTRLPYFKNYLPAQPFAASAKPPTFTKTYAIRPGLETRVFFPSAYNTESGKPLPLYLSIHGGGYAFCSARYDDEFAHPFANKNNILVISLSYRSSPLHRFPAQIHDLVAVILEILSDSTLPIDRNRVAIGGFSCGANLALAVSQVLRSTHADSSLIKGVIAFYPVCNYTTPLSVQLASRPKDSGSDPLAWAMGVLAWGYLPQGTDLTDPLVSTALAERAMLPNRIFVVGCELDLMCHDAEVMAERFAGMEHKITMNGINGALNGEAEVVGEAGWQRNGVRWEKVLGQPHGFDQTPTSRSNGFVVRRRAARLRDDAGQWLLKEAWA</sequence>